<feature type="transmembrane region" description="Helical" evidence="1">
    <location>
        <begin position="12"/>
        <end position="29"/>
    </location>
</feature>
<keyword evidence="1" id="KW-0472">Membrane</keyword>
<dbReference type="AlphaFoldDB" id="A0AAW6DM21"/>
<name>A0AAW6DM21_MEDGN</name>
<keyword evidence="1" id="KW-1133">Transmembrane helix</keyword>
<dbReference type="Proteomes" id="UP001212160">
    <property type="component" value="Unassembled WGS sequence"/>
</dbReference>
<accession>A0AAW6DM21</accession>
<protein>
    <submittedName>
        <fullName evidence="2">Uncharacterized protein</fullName>
    </submittedName>
</protein>
<dbReference type="EMBL" id="JAQMLA010000042">
    <property type="protein sequence ID" value="MDB8687594.1"/>
    <property type="molecule type" value="Genomic_DNA"/>
</dbReference>
<keyword evidence="1" id="KW-0812">Transmembrane</keyword>
<comment type="caution">
    <text evidence="2">The sequence shown here is derived from an EMBL/GenBank/DDBJ whole genome shotgun (WGS) entry which is preliminary data.</text>
</comment>
<dbReference type="RefSeq" id="WP_272108018.1">
    <property type="nucleotide sequence ID" value="NZ_DAWDPA010000038.1"/>
</dbReference>
<evidence type="ECO:0000313" key="2">
    <source>
        <dbReference type="EMBL" id="MDB8687594.1"/>
    </source>
</evidence>
<feature type="transmembrane region" description="Helical" evidence="1">
    <location>
        <begin position="41"/>
        <end position="61"/>
    </location>
</feature>
<gene>
    <name evidence="2" type="ORF">PNW85_13105</name>
</gene>
<evidence type="ECO:0000256" key="1">
    <source>
        <dbReference type="SAM" id="Phobius"/>
    </source>
</evidence>
<organism evidence="2 3">
    <name type="scientific">Mediterraneibacter gnavus</name>
    <name type="common">Ruminococcus gnavus</name>
    <dbReference type="NCBI Taxonomy" id="33038"/>
    <lineage>
        <taxon>Bacteria</taxon>
        <taxon>Bacillati</taxon>
        <taxon>Bacillota</taxon>
        <taxon>Clostridia</taxon>
        <taxon>Lachnospirales</taxon>
        <taxon>Lachnospiraceae</taxon>
        <taxon>Mediterraneibacter</taxon>
    </lineage>
</organism>
<sequence length="66" mass="7190">MRKTDWKAKVIIMVAFIIGIAAGITAGVLTPEPYVQYRGLIVFGTIALVSMIIVVACVKIFHIGRD</sequence>
<reference evidence="2" key="1">
    <citation type="submission" date="2023-01" db="EMBL/GenBank/DDBJ databases">
        <title>Human gut microbiome strain richness.</title>
        <authorList>
            <person name="Chen-Liaw A."/>
        </authorList>
    </citation>
    <scope>NUCLEOTIDE SEQUENCE</scope>
    <source>
        <strain evidence="2">RTP21484st1_H11_RTP21484_190118</strain>
    </source>
</reference>
<proteinExistence type="predicted"/>
<evidence type="ECO:0000313" key="3">
    <source>
        <dbReference type="Proteomes" id="UP001212160"/>
    </source>
</evidence>